<name>A0ABT5WLZ6_9SPHN</name>
<dbReference type="CDD" id="cd23763">
    <property type="entry name" value="ASKHA_ATPase_ROK"/>
    <property type="match status" value="1"/>
</dbReference>
<dbReference type="Gene3D" id="3.30.420.40">
    <property type="match status" value="2"/>
</dbReference>
<dbReference type="PANTHER" id="PTHR18964:SF169">
    <property type="entry name" value="N-ACETYLMANNOSAMINE KINASE"/>
    <property type="match status" value="1"/>
</dbReference>
<evidence type="ECO:0000313" key="2">
    <source>
        <dbReference type="Proteomes" id="UP001216253"/>
    </source>
</evidence>
<dbReference type="Gene3D" id="1.10.10.10">
    <property type="entry name" value="Winged helix-like DNA-binding domain superfamily/Winged helix DNA-binding domain"/>
    <property type="match status" value="1"/>
</dbReference>
<accession>A0ABT5WLZ6</accession>
<dbReference type="InterPro" id="IPR043129">
    <property type="entry name" value="ATPase_NBD"/>
</dbReference>
<dbReference type="RefSeq" id="WP_275226793.1">
    <property type="nucleotide sequence ID" value="NZ_JARESE010000009.1"/>
</dbReference>
<dbReference type="Pfam" id="PF00480">
    <property type="entry name" value="ROK"/>
    <property type="match status" value="1"/>
</dbReference>
<evidence type="ECO:0000313" key="1">
    <source>
        <dbReference type="EMBL" id="MDE8650711.1"/>
    </source>
</evidence>
<proteinExistence type="predicted"/>
<keyword evidence="2" id="KW-1185">Reference proteome</keyword>
<dbReference type="InterPro" id="IPR036388">
    <property type="entry name" value="WH-like_DNA-bd_sf"/>
</dbReference>
<dbReference type="EMBL" id="JARESE010000009">
    <property type="protein sequence ID" value="MDE8650711.1"/>
    <property type="molecule type" value="Genomic_DNA"/>
</dbReference>
<dbReference type="SUPFAM" id="SSF46785">
    <property type="entry name" value="Winged helix' DNA-binding domain"/>
    <property type="match status" value="1"/>
</dbReference>
<dbReference type="Proteomes" id="UP001216253">
    <property type="component" value="Unassembled WGS sequence"/>
</dbReference>
<sequence length="370" mass="40009">MHPRPEIELGEDQKRLLRTLRNDEPRSRIELSRLLDINNGVITRLSRELISLGLVSEAEAQAGARGRPSLPLHLRPNGAYAIGAATHPGWIDISVVDFAGNPLAQKSCPWDEGEPQHFAQLLSDEVDAITANLRLRHARFLGFGISVPGFSVGSRAQRHTVERMHSWRGHDLSTLLSEALGGPVWIENDANAAAIAEYYQAGRREGSSMLVLFLGHGVGAGCISDDQLFPGEYANAGEIGVLYPLDRPRPSAVDLVQTLEANGGGRIGLRHLAEPLVQHEDIVEEWIARAAEQLELAVLSGIAWLDPASIVISGTLPDRVLDGLANRLRDIGWGERLGGRQVPPIKASLLQGRAAAIGAALLPIHHLIAP</sequence>
<dbReference type="InterPro" id="IPR036390">
    <property type="entry name" value="WH_DNA-bd_sf"/>
</dbReference>
<comment type="caution">
    <text evidence="1">The sequence shown here is derived from an EMBL/GenBank/DDBJ whole genome shotgun (WGS) entry which is preliminary data.</text>
</comment>
<reference evidence="1 2" key="1">
    <citation type="submission" date="2023-03" db="EMBL/GenBank/DDBJ databases">
        <title>NovoSphingobium album sp. nov. isolated from polycyclic aromatic hydrocarbons- and heavy-metal polluted soil.</title>
        <authorList>
            <person name="Liu Z."/>
            <person name="Wang K."/>
        </authorList>
    </citation>
    <scope>NUCLEOTIDE SEQUENCE [LARGE SCALE GENOMIC DNA]</scope>
    <source>
        <strain evidence="1 2">H3SJ31-1</strain>
    </source>
</reference>
<gene>
    <name evidence="1" type="ORF">PYV00_03130</name>
</gene>
<dbReference type="PANTHER" id="PTHR18964">
    <property type="entry name" value="ROK (REPRESSOR, ORF, KINASE) FAMILY"/>
    <property type="match status" value="1"/>
</dbReference>
<organism evidence="1 2">
    <name type="scientific">Novosphingobium album</name>
    <name type="common">ex Liu et al. 2023</name>
    <dbReference type="NCBI Taxonomy" id="3031130"/>
    <lineage>
        <taxon>Bacteria</taxon>
        <taxon>Pseudomonadati</taxon>
        <taxon>Pseudomonadota</taxon>
        <taxon>Alphaproteobacteria</taxon>
        <taxon>Sphingomonadales</taxon>
        <taxon>Sphingomonadaceae</taxon>
        <taxon>Novosphingobium</taxon>
    </lineage>
</organism>
<protein>
    <submittedName>
        <fullName evidence="1">ROK family protein</fullName>
    </submittedName>
</protein>
<dbReference type="SUPFAM" id="SSF53067">
    <property type="entry name" value="Actin-like ATPase domain"/>
    <property type="match status" value="1"/>
</dbReference>
<dbReference type="InterPro" id="IPR000600">
    <property type="entry name" value="ROK"/>
</dbReference>